<accession>A0A7Y0U0Z6</accession>
<evidence type="ECO:0000313" key="2">
    <source>
        <dbReference type="EMBL" id="NMW64468.1"/>
    </source>
</evidence>
<dbReference type="CDD" id="cd00093">
    <property type="entry name" value="HTH_XRE"/>
    <property type="match status" value="1"/>
</dbReference>
<organism evidence="2 3">
    <name type="scientific">Mobiluncus mulieris</name>
    <dbReference type="NCBI Taxonomy" id="2052"/>
    <lineage>
        <taxon>Bacteria</taxon>
        <taxon>Bacillati</taxon>
        <taxon>Actinomycetota</taxon>
        <taxon>Actinomycetes</taxon>
        <taxon>Actinomycetales</taxon>
        <taxon>Actinomycetaceae</taxon>
        <taxon>Mobiluncus</taxon>
    </lineage>
</organism>
<feature type="domain" description="HTH cro/C1-type" evidence="1">
    <location>
        <begin position="6"/>
        <end position="38"/>
    </location>
</feature>
<dbReference type="Pfam" id="PF01381">
    <property type="entry name" value="HTH_3"/>
    <property type="match status" value="1"/>
</dbReference>
<dbReference type="RefSeq" id="WP_169771590.1">
    <property type="nucleotide sequence ID" value="NZ_JABCUR010000002.1"/>
</dbReference>
<dbReference type="Proteomes" id="UP000578252">
    <property type="component" value="Unassembled WGS sequence"/>
</dbReference>
<dbReference type="EMBL" id="JABCUR010000002">
    <property type="protein sequence ID" value="NMW64468.1"/>
    <property type="molecule type" value="Genomic_DNA"/>
</dbReference>
<dbReference type="SUPFAM" id="SSF47413">
    <property type="entry name" value="lambda repressor-like DNA-binding domains"/>
    <property type="match status" value="1"/>
</dbReference>
<proteinExistence type="predicted"/>
<gene>
    <name evidence="2" type="ORF">HHJ78_02715</name>
</gene>
<sequence>MTGAEFRLKRRTLGLSIEEFAERLKVNLRTVRRWENGEWEIPPNAIAFLDNLWQKNIEKANIVLDRLDSIATEQGKDPETVVLHTYRTRKGHYEADPGQTWSEHTSAIGIIAIALELYGYPFTVEYVENPELTREDEGEHPCGN</sequence>
<dbReference type="InterPro" id="IPR001387">
    <property type="entry name" value="Cro/C1-type_HTH"/>
</dbReference>
<dbReference type="AlphaFoldDB" id="A0A7Y0U0Z6"/>
<dbReference type="PROSITE" id="PS50943">
    <property type="entry name" value="HTH_CROC1"/>
    <property type="match status" value="1"/>
</dbReference>
<protein>
    <submittedName>
        <fullName evidence="2">DUF1870 family protein</fullName>
    </submittedName>
</protein>
<comment type="caution">
    <text evidence="2">The sequence shown here is derived from an EMBL/GenBank/DDBJ whole genome shotgun (WGS) entry which is preliminary data.</text>
</comment>
<evidence type="ECO:0000313" key="3">
    <source>
        <dbReference type="Proteomes" id="UP000578252"/>
    </source>
</evidence>
<evidence type="ECO:0000259" key="1">
    <source>
        <dbReference type="PROSITE" id="PS50943"/>
    </source>
</evidence>
<dbReference type="GO" id="GO:0003677">
    <property type="term" value="F:DNA binding"/>
    <property type="evidence" value="ECO:0007669"/>
    <property type="project" value="InterPro"/>
</dbReference>
<name>A0A7Y0U0Z6_9ACTO</name>
<reference evidence="2 3" key="1">
    <citation type="submission" date="2020-04" db="EMBL/GenBank/DDBJ databases">
        <title>Antimicrobial susceptibility and clonality of vaginal-derived multi-drug resistant Mobiluncus isolates in China.</title>
        <authorList>
            <person name="Zhang X."/>
        </authorList>
    </citation>
    <scope>NUCLEOTIDE SEQUENCE [LARGE SCALE GENOMIC DNA]</scope>
    <source>
        <strain evidence="2 3">13</strain>
    </source>
</reference>
<dbReference type="InterPro" id="IPR010982">
    <property type="entry name" value="Lambda_DNA-bd_dom_sf"/>
</dbReference>
<dbReference type="SMART" id="SM00530">
    <property type="entry name" value="HTH_XRE"/>
    <property type="match status" value="1"/>
</dbReference>
<dbReference type="Gene3D" id="1.10.260.40">
    <property type="entry name" value="lambda repressor-like DNA-binding domains"/>
    <property type="match status" value="1"/>
</dbReference>